<proteinExistence type="predicted"/>
<dbReference type="EMBL" id="JAHDYR010000066">
    <property type="protein sequence ID" value="KAG9390131.1"/>
    <property type="molecule type" value="Genomic_DNA"/>
</dbReference>
<name>A0A8J6DZ97_9EUKA</name>
<evidence type="ECO:0000313" key="2">
    <source>
        <dbReference type="Proteomes" id="UP000717585"/>
    </source>
</evidence>
<sequence length="139" mass="15396">MELLQQIASLSSHFVVLNAEISEIDKDLARMDQLSDKYGDHWASARRKLVSIRKHKVKLSNDISFHMQLYTAHKGAAENLLKNLSKTQSAHIEPVDAPQIFSKSPILSAVPVQNIGRGGVNVSICGIVDPTRTPENRGR</sequence>
<dbReference type="OrthoDB" id="10260340at2759"/>
<reference evidence="1" key="1">
    <citation type="submission" date="2021-05" db="EMBL/GenBank/DDBJ databases">
        <title>A free-living protist that lacks canonical eukaryotic 1 DNA replication and segregation systems.</title>
        <authorList>
            <person name="Salas-Leiva D.E."/>
            <person name="Tromer E.C."/>
            <person name="Curtis B.A."/>
            <person name="Jerlstrom-Hultqvist J."/>
            <person name="Kolisko M."/>
            <person name="Yi Z."/>
            <person name="Salas-Leiva J.S."/>
            <person name="Gallot-Lavallee L."/>
            <person name="Kops G.J.P.L."/>
            <person name="Archibald J.M."/>
            <person name="Simpson A.G.B."/>
            <person name="Roger A.J."/>
        </authorList>
    </citation>
    <scope>NUCLEOTIDE SEQUENCE</scope>
    <source>
        <strain evidence="1">BICM</strain>
    </source>
</reference>
<organism evidence="1 2">
    <name type="scientific">Carpediemonas membranifera</name>
    <dbReference type="NCBI Taxonomy" id="201153"/>
    <lineage>
        <taxon>Eukaryota</taxon>
        <taxon>Metamonada</taxon>
        <taxon>Carpediemonas-like organisms</taxon>
        <taxon>Carpediemonas</taxon>
    </lineage>
</organism>
<keyword evidence="2" id="KW-1185">Reference proteome</keyword>
<accession>A0A8J6DZ97</accession>
<dbReference type="AlphaFoldDB" id="A0A8J6DZ97"/>
<protein>
    <submittedName>
        <fullName evidence="1">Uncharacterized protein</fullName>
    </submittedName>
</protein>
<comment type="caution">
    <text evidence="1">The sequence shown here is derived from an EMBL/GenBank/DDBJ whole genome shotgun (WGS) entry which is preliminary data.</text>
</comment>
<dbReference type="Proteomes" id="UP000717585">
    <property type="component" value="Unassembled WGS sequence"/>
</dbReference>
<evidence type="ECO:0000313" key="1">
    <source>
        <dbReference type="EMBL" id="KAG9390131.1"/>
    </source>
</evidence>
<gene>
    <name evidence="1" type="ORF">J8273_8169</name>
</gene>